<evidence type="ECO:0008006" key="5">
    <source>
        <dbReference type="Google" id="ProtNLM"/>
    </source>
</evidence>
<organism evidence="3 4">
    <name type="scientific">Phyllobacterium zundukense</name>
    <dbReference type="NCBI Taxonomy" id="1867719"/>
    <lineage>
        <taxon>Bacteria</taxon>
        <taxon>Pseudomonadati</taxon>
        <taxon>Pseudomonadota</taxon>
        <taxon>Alphaproteobacteria</taxon>
        <taxon>Hyphomicrobiales</taxon>
        <taxon>Phyllobacteriaceae</taxon>
        <taxon>Phyllobacterium</taxon>
    </lineage>
</organism>
<dbReference type="EMBL" id="MZMT01000002">
    <property type="protein sequence ID" value="PIO46887.1"/>
    <property type="molecule type" value="Genomic_DNA"/>
</dbReference>
<keyword evidence="4" id="KW-1185">Reference proteome</keyword>
<comment type="caution">
    <text evidence="3">The sequence shown here is derived from an EMBL/GenBank/DDBJ whole genome shotgun (WGS) entry which is preliminary data.</text>
</comment>
<keyword evidence="2" id="KW-0472">Membrane</keyword>
<feature type="region of interest" description="Disordered" evidence="1">
    <location>
        <begin position="48"/>
        <end position="70"/>
    </location>
</feature>
<feature type="transmembrane region" description="Helical" evidence="2">
    <location>
        <begin position="91"/>
        <end position="110"/>
    </location>
</feature>
<dbReference type="OrthoDB" id="8421566at2"/>
<proteinExistence type="predicted"/>
<dbReference type="KEGG" id="pht:BLM14_21145"/>
<dbReference type="Proteomes" id="UP000232163">
    <property type="component" value="Unassembled WGS sequence"/>
</dbReference>
<name>A0A2N9W569_9HYPH</name>
<evidence type="ECO:0000256" key="1">
    <source>
        <dbReference type="SAM" id="MobiDB-lite"/>
    </source>
</evidence>
<keyword evidence="2" id="KW-0812">Transmembrane</keyword>
<protein>
    <recommendedName>
        <fullName evidence="5">DUF3618 domain-containing protein</fullName>
    </recommendedName>
</protein>
<gene>
    <name evidence="3" type="ORF">B5P45_00100</name>
</gene>
<keyword evidence="2" id="KW-1133">Transmembrane helix</keyword>
<dbReference type="RefSeq" id="WP_100001911.1">
    <property type="nucleotide sequence ID" value="NZ_CP017941.1"/>
</dbReference>
<evidence type="ECO:0000313" key="4">
    <source>
        <dbReference type="Proteomes" id="UP000232163"/>
    </source>
</evidence>
<evidence type="ECO:0000256" key="2">
    <source>
        <dbReference type="SAM" id="Phobius"/>
    </source>
</evidence>
<dbReference type="AlphaFoldDB" id="A0A2N9W569"/>
<accession>A0A2N9W569</accession>
<sequence length="118" mass="12749">MADAPEPAAPNADDIQKYLEKQIAALRKEITKINRTIAERSTKVLDNAHEQASDLSDDASSLSSRATQQLRTQAQAVSEIARANPGTTTSVLGIVGIVAFLLGVAVGQTLTDTRRRWY</sequence>
<feature type="compositionally biased region" description="Low complexity" evidence="1">
    <location>
        <begin position="58"/>
        <end position="70"/>
    </location>
</feature>
<evidence type="ECO:0000313" key="3">
    <source>
        <dbReference type="EMBL" id="PIO46887.1"/>
    </source>
</evidence>
<reference evidence="3 4" key="1">
    <citation type="journal article" date="2017" name="Int J Environ Stud">
        <title>Does the Miocene-Pliocene relict legume Oxytropis triphylla form nitrogen-fixing nodules with a combination of bacterial strains?</title>
        <authorList>
            <person name="Safronova V."/>
            <person name="Belimov A."/>
            <person name="Sazanova A."/>
            <person name="Kuznetsova I."/>
            <person name="Popova J."/>
            <person name="Andronov E."/>
            <person name="Verkhozina A."/>
            <person name="Tikhonovich I."/>
        </authorList>
    </citation>
    <scope>NUCLEOTIDE SEQUENCE [LARGE SCALE GENOMIC DNA]</scope>
    <source>
        <strain evidence="3 4">Tri-38</strain>
    </source>
</reference>